<dbReference type="InterPro" id="IPR027417">
    <property type="entry name" value="P-loop_NTPase"/>
</dbReference>
<evidence type="ECO:0000256" key="5">
    <source>
        <dbReference type="ARBA" id="ARBA00022741"/>
    </source>
</evidence>
<keyword evidence="5" id="KW-0547">Nucleotide-binding</keyword>
<evidence type="ECO:0000256" key="11">
    <source>
        <dbReference type="ARBA" id="ARBA00023175"/>
    </source>
</evidence>
<feature type="compositionally biased region" description="Polar residues" evidence="16">
    <location>
        <begin position="230"/>
        <end position="240"/>
    </location>
</feature>
<dbReference type="Pfam" id="PF02146">
    <property type="entry name" value="SIR2"/>
    <property type="match status" value="1"/>
</dbReference>
<accession>A0A7J6MP48</accession>
<dbReference type="PRINTS" id="PR00380">
    <property type="entry name" value="KINESINHEAVY"/>
</dbReference>
<keyword evidence="6" id="KW-0067">ATP-binding</keyword>
<dbReference type="GO" id="GO:0046872">
    <property type="term" value="F:metal ion binding"/>
    <property type="evidence" value="ECO:0007669"/>
    <property type="project" value="UniProtKB-KW"/>
</dbReference>
<dbReference type="SUPFAM" id="SSF52467">
    <property type="entry name" value="DHS-like NAD/FAD-binding domain"/>
    <property type="match status" value="1"/>
</dbReference>
<dbReference type="PANTHER" id="PTHR47968:SF13">
    <property type="entry name" value="KINESIN-LIKE PROTEIN KIF19 ISOFORM X1"/>
    <property type="match status" value="1"/>
</dbReference>
<dbReference type="InterPro" id="IPR027640">
    <property type="entry name" value="Kinesin-like_fam"/>
</dbReference>
<evidence type="ECO:0000256" key="8">
    <source>
        <dbReference type="ARBA" id="ARBA00023014"/>
    </source>
</evidence>
<evidence type="ECO:0000259" key="19">
    <source>
        <dbReference type="PROSITE" id="PS51296"/>
    </source>
</evidence>
<feature type="binding site" evidence="13">
    <location>
        <position position="415"/>
    </location>
    <ligand>
        <name>Zn(2+)</name>
        <dbReference type="ChEBI" id="CHEBI:29105"/>
    </ligand>
</feature>
<feature type="active site" description="Proton acceptor" evidence="13">
    <location>
        <position position="384"/>
    </location>
</feature>
<evidence type="ECO:0000313" key="20">
    <source>
        <dbReference type="EMBL" id="KAF4673379.1"/>
    </source>
</evidence>
<evidence type="ECO:0000256" key="7">
    <source>
        <dbReference type="ARBA" id="ARBA00023004"/>
    </source>
</evidence>
<feature type="domain" description="Kinesin motor" evidence="17">
    <location>
        <begin position="655"/>
        <end position="990"/>
    </location>
</feature>
<dbReference type="GO" id="GO:0005874">
    <property type="term" value="C:microtubule"/>
    <property type="evidence" value="ECO:0007669"/>
    <property type="project" value="UniProtKB-KW"/>
</dbReference>
<evidence type="ECO:0000256" key="13">
    <source>
        <dbReference type="PROSITE-ProRule" id="PRU00236"/>
    </source>
</evidence>
<keyword evidence="3" id="KW-0001">2Fe-2S</keyword>
<feature type="domain" description="Deacetylase sirtuin-type" evidence="18">
    <location>
        <begin position="251"/>
        <end position="523"/>
    </location>
</feature>
<dbReference type="PROSITE" id="PS51296">
    <property type="entry name" value="RIESKE"/>
    <property type="match status" value="1"/>
</dbReference>
<dbReference type="SUPFAM" id="SSF50022">
    <property type="entry name" value="ISP domain"/>
    <property type="match status" value="1"/>
</dbReference>
<evidence type="ECO:0000256" key="16">
    <source>
        <dbReference type="SAM" id="MobiDB-lite"/>
    </source>
</evidence>
<dbReference type="PROSITE" id="PS00411">
    <property type="entry name" value="KINESIN_MOTOR_1"/>
    <property type="match status" value="1"/>
</dbReference>
<dbReference type="GO" id="GO:0008017">
    <property type="term" value="F:microtubule binding"/>
    <property type="evidence" value="ECO:0007669"/>
    <property type="project" value="InterPro"/>
</dbReference>
<dbReference type="InterPro" id="IPR036922">
    <property type="entry name" value="Rieske_2Fe-2S_sf"/>
</dbReference>
<evidence type="ECO:0000256" key="3">
    <source>
        <dbReference type="ARBA" id="ARBA00022714"/>
    </source>
</evidence>
<dbReference type="SMART" id="SM00129">
    <property type="entry name" value="KISc"/>
    <property type="match status" value="1"/>
</dbReference>
<dbReference type="InterPro" id="IPR026591">
    <property type="entry name" value="Sirtuin_cat_small_dom_sf"/>
</dbReference>
<keyword evidence="9" id="KW-0520">NAD</keyword>
<keyword evidence="1" id="KW-0808">Transferase</keyword>
<feature type="domain" description="Rieske" evidence="19">
    <location>
        <begin position="76"/>
        <end position="151"/>
    </location>
</feature>
<feature type="binding site" evidence="13">
    <location>
        <position position="392"/>
    </location>
    <ligand>
        <name>Zn(2+)</name>
        <dbReference type="ChEBI" id="CHEBI:29105"/>
    </ligand>
</feature>
<evidence type="ECO:0000259" key="18">
    <source>
        <dbReference type="PROSITE" id="PS50305"/>
    </source>
</evidence>
<dbReference type="InterPro" id="IPR026590">
    <property type="entry name" value="Ssirtuin_cat_dom"/>
</dbReference>
<dbReference type="PROSITE" id="PS50305">
    <property type="entry name" value="SIRTUIN"/>
    <property type="match status" value="1"/>
</dbReference>
<feature type="compositionally biased region" description="Polar residues" evidence="16">
    <location>
        <begin position="593"/>
        <end position="610"/>
    </location>
</feature>
<feature type="region of interest" description="Disordered" evidence="16">
    <location>
        <begin position="575"/>
        <end position="624"/>
    </location>
</feature>
<dbReference type="GO" id="GO:0016740">
    <property type="term" value="F:transferase activity"/>
    <property type="evidence" value="ECO:0007669"/>
    <property type="project" value="UniProtKB-KW"/>
</dbReference>
<dbReference type="CDD" id="cd03467">
    <property type="entry name" value="Rieske"/>
    <property type="match status" value="1"/>
</dbReference>
<evidence type="ECO:0000256" key="9">
    <source>
        <dbReference type="ARBA" id="ARBA00023027"/>
    </source>
</evidence>
<dbReference type="GO" id="GO:0070403">
    <property type="term" value="F:NAD+ binding"/>
    <property type="evidence" value="ECO:0007669"/>
    <property type="project" value="InterPro"/>
</dbReference>
<sequence>MGSSVKKAGVVESSVTPAPRDKECSLEGAKHRWHDACSLSKLRRLRRVHIQVEGRYVSVIIDPSAKRCSEPSQRADASPAIYCLDSICYHMGGPLTTGDIEEIEGIPCLSCPWHSYKIDLRDGTRLSRPVTFDPKTRQPIPGKWESGPRCVQRIHDVRCTDDGQVQVRLLDNGEIPSDKYAYSDRAARNLAGGAVAFRQLDSSRPSSYVLDEESHSEPYSDDSDAESESIVFSTASESSPTSIPQRFREVFGDKEVGLEALCSDPSRYWRRVVVLAGAGISVSAGIPDFRSPNTGIYANVKKYTSSLRAPEDLFSIHYFRHDPYPFYKLCHEAQLGRGAHEPTAAHKFIAWLADKGALLRCYTQNIDSLEIDAGVPEDLVVQAHGHLRSARCIDCGCPYGGKMTDLLTSEKPVHCAACYGLVKPDVVFFGENLPERFFDCVQEDLGRATLLVVMGTSLQVGPCNQIPILLPRTTPRLLVNLSSPPHGMFRFGRMDNYRDIFMEKDTDSASELLKTMIEEAGGLPSSRLAFEARRGVPLAVREALAGCNAGKLYSRSSAPESIRWMVLPAASHDTEELSPKLLRESRKGVPPNASESTSPASVNRQGASSSRCDRDYSPSTFHRNIDTDRCATSQLIARDSSTEDHMKQMGSGSSNILVAVRTRHLQPFEKAQGGREIVKVLEHEVVVLMDPGTTASDDYLRLNKSKERRYAFDHVFEANCSQNHVYENTAKFLIPGVLQGFNATVFAYGATGAVIIAAIRADIIRRDLFEHVKVVKQQNEKHVQIKCSFLEVYNENIRDLLASSTSDYLDLREDPVKGMSVAGISEVGGLESAREIMELLQRGNRNRTTEPTSANETSSRSHAVLQVVVEQREKGSGLVAEVLVGKLSMIDLAGSERASQTNNKGLRMIEGANINRSLLALGNCITALADQAGGKQSSFVPYRDSKLTRLLKDSLGGNCRTVMIANISPCHLNYEDTHNTLKYANRAKKIKTKATRNVLNVSFHISKYTQIINELRSVVTDLRQKLATKSRSVAPEDLMSPTNDPEREASEKWRQALVSNVEERVQLKRSLIDTEIEVRAQQTEKAKVMLAISRWEEQALRGDGSSSSDHPVKPISELQQNLSAVEETIQSNEKNRHMLAQRLKDNEEVLNALQAELPNTVHNDDVRAFLELMFRNQVLEVEAMESYEQAQQMLKAHEMVVHQKNLEIQRLKYQIKLRDQMLEEHRLVLTDEQRGEVDRANSHASYIPLRTGDFASTLKDSNLPTVGVLPPSDPSTGDKARELGIPRASKIRGMKELIDEIPKGTITSRQIEEHHSPQYKPPSRSKMPPSPTVRLPRIEHSAARYKMIARQYRRPGIATQRHQHVSYNRRPPTNGSPVGAYAVHNRFGKNKNGVYRYRSPVSDDLLRSLQLDSCSTKPASRAAANHTGALKNESRALSPSSKAPAVDPLAKIRQLAEMSSRNRRGDSSHLAAR</sequence>
<dbReference type="InterPro" id="IPR017941">
    <property type="entry name" value="Rieske_2Fe-2S"/>
</dbReference>
<keyword evidence="13" id="KW-0862">Zinc</keyword>
<keyword evidence="2" id="KW-0493">Microtubule</keyword>
<dbReference type="FunFam" id="3.40.850.10:FF:000056">
    <property type="entry name" value="Kinesin-like protein"/>
    <property type="match status" value="1"/>
</dbReference>
<evidence type="ECO:0000313" key="21">
    <source>
        <dbReference type="Proteomes" id="UP000591131"/>
    </source>
</evidence>
<feature type="binding site" evidence="13">
    <location>
        <position position="395"/>
    </location>
    <ligand>
        <name>Zn(2+)</name>
        <dbReference type="ChEBI" id="CHEBI:29105"/>
    </ligand>
</feature>
<feature type="compositionally biased region" description="Polar residues" evidence="16">
    <location>
        <begin position="849"/>
        <end position="861"/>
    </location>
</feature>
<dbReference type="EMBL" id="JAAPAO010000084">
    <property type="protein sequence ID" value="KAF4673379.1"/>
    <property type="molecule type" value="Genomic_DNA"/>
</dbReference>
<dbReference type="Gene3D" id="3.30.1600.10">
    <property type="entry name" value="SIR2/SIRT2 'Small Domain"/>
    <property type="match status" value="1"/>
</dbReference>
<feature type="binding site" evidence="13">
    <location>
        <position position="418"/>
    </location>
    <ligand>
        <name>Zn(2+)</name>
        <dbReference type="ChEBI" id="CHEBI:29105"/>
    </ligand>
</feature>
<reference evidence="20 21" key="1">
    <citation type="submission" date="2020-04" db="EMBL/GenBank/DDBJ databases">
        <title>Perkinsus chesapeaki whole genome sequence.</title>
        <authorList>
            <person name="Bogema D.R."/>
        </authorList>
    </citation>
    <scope>NUCLEOTIDE SEQUENCE [LARGE SCALE GENOMIC DNA]</scope>
    <source>
        <strain evidence="20">ATCC PRA-425</strain>
    </source>
</reference>
<evidence type="ECO:0000256" key="15">
    <source>
        <dbReference type="SAM" id="Coils"/>
    </source>
</evidence>
<evidence type="ECO:0000256" key="1">
    <source>
        <dbReference type="ARBA" id="ARBA00022679"/>
    </source>
</evidence>
<dbReference type="GO" id="GO:0051537">
    <property type="term" value="F:2 iron, 2 sulfur cluster binding"/>
    <property type="evidence" value="ECO:0007669"/>
    <property type="project" value="UniProtKB-KW"/>
</dbReference>
<feature type="region of interest" description="Disordered" evidence="16">
    <location>
        <begin position="206"/>
        <end position="240"/>
    </location>
</feature>
<keyword evidence="4 13" id="KW-0479">Metal-binding</keyword>
<dbReference type="OrthoDB" id="3176171at2759"/>
<comment type="caution">
    <text evidence="20">The sequence shown here is derived from an EMBL/GenBank/DDBJ whole genome shotgun (WGS) entry which is preliminary data.</text>
</comment>
<evidence type="ECO:0000256" key="10">
    <source>
        <dbReference type="ARBA" id="ARBA00023054"/>
    </source>
</evidence>
<feature type="region of interest" description="Disordered" evidence="16">
    <location>
        <begin position="1"/>
        <end position="22"/>
    </location>
</feature>
<dbReference type="Gene3D" id="2.102.10.10">
    <property type="entry name" value="Rieske [2Fe-2S] iron-sulphur domain"/>
    <property type="match status" value="1"/>
</dbReference>
<comment type="similarity">
    <text evidence="14">Belongs to the TRAFAC class myosin-kinesin ATPase superfamily. Kinesin family.</text>
</comment>
<dbReference type="GO" id="GO:0007018">
    <property type="term" value="P:microtubule-based movement"/>
    <property type="evidence" value="ECO:0007669"/>
    <property type="project" value="InterPro"/>
</dbReference>
<feature type="region of interest" description="Disordered" evidence="16">
    <location>
        <begin position="1307"/>
        <end position="1334"/>
    </location>
</feature>
<dbReference type="InterPro" id="IPR054716">
    <property type="entry name" value="Sol_Rieske_ferrdox_dom"/>
</dbReference>
<keyword evidence="11" id="KW-0505">Motor protein</keyword>
<dbReference type="InterPro" id="IPR001752">
    <property type="entry name" value="Kinesin_motor_dom"/>
</dbReference>
<evidence type="ECO:0000256" key="6">
    <source>
        <dbReference type="ARBA" id="ARBA00022840"/>
    </source>
</evidence>
<dbReference type="Gene3D" id="3.40.50.1220">
    <property type="entry name" value="TPP-binding domain"/>
    <property type="match status" value="1"/>
</dbReference>
<dbReference type="GO" id="GO:0005524">
    <property type="term" value="F:ATP binding"/>
    <property type="evidence" value="ECO:0007669"/>
    <property type="project" value="UniProtKB-KW"/>
</dbReference>
<name>A0A7J6MP48_PERCH</name>
<feature type="compositionally biased region" description="Basic and acidic residues" evidence="16">
    <location>
        <begin position="575"/>
        <end position="587"/>
    </location>
</feature>
<feature type="region of interest" description="Disordered" evidence="16">
    <location>
        <begin position="841"/>
        <end position="861"/>
    </location>
</feature>
<keyword evidence="8" id="KW-0411">Iron-sulfur</keyword>
<dbReference type="InterPro" id="IPR003000">
    <property type="entry name" value="Sirtuin"/>
</dbReference>
<dbReference type="InterPro" id="IPR019821">
    <property type="entry name" value="Kinesin_motor_CS"/>
</dbReference>
<dbReference type="Proteomes" id="UP000591131">
    <property type="component" value="Unassembled WGS sequence"/>
</dbReference>
<gene>
    <name evidence="20" type="primary">KIF19</name>
    <name evidence="20" type="ORF">FOL47_010625</name>
</gene>
<evidence type="ECO:0000256" key="14">
    <source>
        <dbReference type="PROSITE-ProRule" id="PRU00283"/>
    </source>
</evidence>
<proteinExistence type="inferred from homology"/>
<dbReference type="InterPro" id="IPR036961">
    <property type="entry name" value="Kinesin_motor_dom_sf"/>
</dbReference>
<evidence type="ECO:0000256" key="4">
    <source>
        <dbReference type="ARBA" id="ARBA00022723"/>
    </source>
</evidence>
<dbReference type="Pfam" id="PF00225">
    <property type="entry name" value="Kinesin"/>
    <property type="match status" value="1"/>
</dbReference>
<dbReference type="PANTHER" id="PTHR47968">
    <property type="entry name" value="CENTROMERE PROTEIN E"/>
    <property type="match status" value="1"/>
</dbReference>
<keyword evidence="21" id="KW-1185">Reference proteome</keyword>
<evidence type="ECO:0000256" key="12">
    <source>
        <dbReference type="ARBA" id="ARBA00068376"/>
    </source>
</evidence>
<evidence type="ECO:0000259" key="17">
    <source>
        <dbReference type="PROSITE" id="PS50067"/>
    </source>
</evidence>
<dbReference type="SUPFAM" id="SSF52540">
    <property type="entry name" value="P-loop containing nucleoside triphosphate hydrolases"/>
    <property type="match status" value="1"/>
</dbReference>
<dbReference type="PROSITE" id="PS50067">
    <property type="entry name" value="KINESIN_MOTOR_2"/>
    <property type="match status" value="1"/>
</dbReference>
<keyword evidence="10 15" id="KW-0175">Coiled coil</keyword>
<keyword evidence="7" id="KW-0408">Iron</keyword>
<comment type="caution">
    <text evidence="14">Lacks conserved residue(s) required for the propagation of feature annotation.</text>
</comment>
<dbReference type="Gene3D" id="3.40.850.10">
    <property type="entry name" value="Kinesin motor domain"/>
    <property type="match status" value="1"/>
</dbReference>
<organism evidence="20 21">
    <name type="scientific">Perkinsus chesapeaki</name>
    <name type="common">Clam parasite</name>
    <name type="synonym">Perkinsus andrewsi</name>
    <dbReference type="NCBI Taxonomy" id="330153"/>
    <lineage>
        <taxon>Eukaryota</taxon>
        <taxon>Sar</taxon>
        <taxon>Alveolata</taxon>
        <taxon>Perkinsozoa</taxon>
        <taxon>Perkinsea</taxon>
        <taxon>Perkinsida</taxon>
        <taxon>Perkinsidae</taxon>
        <taxon>Perkinsus</taxon>
    </lineage>
</organism>
<dbReference type="InterPro" id="IPR029035">
    <property type="entry name" value="DHS-like_NAD/FAD-binding_dom"/>
</dbReference>
<dbReference type="Pfam" id="PF22543">
    <property type="entry name" value="Rieske_4"/>
    <property type="match status" value="1"/>
</dbReference>
<protein>
    <recommendedName>
        <fullName evidence="12">Kinesin-like protein KIN-8B</fullName>
    </recommendedName>
</protein>
<feature type="coiled-coil region" evidence="15">
    <location>
        <begin position="1115"/>
        <end position="1156"/>
    </location>
</feature>
<evidence type="ECO:0000256" key="2">
    <source>
        <dbReference type="ARBA" id="ARBA00022701"/>
    </source>
</evidence>
<feature type="region of interest" description="Disordered" evidence="16">
    <location>
        <begin position="1417"/>
        <end position="1473"/>
    </location>
</feature>
<dbReference type="GO" id="GO:0003777">
    <property type="term" value="F:microtubule motor activity"/>
    <property type="evidence" value="ECO:0007669"/>
    <property type="project" value="InterPro"/>
</dbReference>